<reference evidence="4" key="1">
    <citation type="submission" date="2025-08" db="UniProtKB">
        <authorList>
            <consortium name="RefSeq"/>
        </authorList>
    </citation>
    <scope>IDENTIFICATION</scope>
</reference>
<dbReference type="InterPro" id="IPR036691">
    <property type="entry name" value="Endo/exonu/phosph_ase_sf"/>
</dbReference>
<evidence type="ECO:0000259" key="2">
    <source>
        <dbReference type="Pfam" id="PF03372"/>
    </source>
</evidence>
<dbReference type="AlphaFoldDB" id="A0A1S3DQI7"/>
<dbReference type="PANTHER" id="PTHR23227">
    <property type="entry name" value="BUCENTAUR RELATED"/>
    <property type="match status" value="1"/>
</dbReference>
<gene>
    <name evidence="4" type="primary">LOC103522929</name>
</gene>
<evidence type="ECO:0000313" key="3">
    <source>
        <dbReference type="Proteomes" id="UP000079169"/>
    </source>
</evidence>
<dbReference type="RefSeq" id="XP_008486233.1">
    <property type="nucleotide sequence ID" value="XM_008488011.1"/>
</dbReference>
<protein>
    <submittedName>
        <fullName evidence="4">Uncharacterized protein LOC103522929</fullName>
    </submittedName>
</protein>
<proteinExistence type="predicted"/>
<keyword evidence="3" id="KW-1185">Reference proteome</keyword>
<dbReference type="Proteomes" id="UP000079169">
    <property type="component" value="Unplaced"/>
</dbReference>
<dbReference type="Gene3D" id="3.60.10.10">
    <property type="entry name" value="Endonuclease/exonuclease/phosphatase"/>
    <property type="match status" value="1"/>
</dbReference>
<feature type="region of interest" description="Disordered" evidence="1">
    <location>
        <begin position="447"/>
        <end position="473"/>
    </location>
</feature>
<dbReference type="CDD" id="cd09076">
    <property type="entry name" value="L1-EN"/>
    <property type="match status" value="1"/>
</dbReference>
<accession>A0A1S3DQI7</accession>
<feature type="compositionally biased region" description="Basic and acidic residues" evidence="1">
    <location>
        <begin position="447"/>
        <end position="458"/>
    </location>
</feature>
<organism evidence="3 4">
    <name type="scientific">Diaphorina citri</name>
    <name type="common">Asian citrus psyllid</name>
    <dbReference type="NCBI Taxonomy" id="121845"/>
    <lineage>
        <taxon>Eukaryota</taxon>
        <taxon>Metazoa</taxon>
        <taxon>Ecdysozoa</taxon>
        <taxon>Arthropoda</taxon>
        <taxon>Hexapoda</taxon>
        <taxon>Insecta</taxon>
        <taxon>Pterygota</taxon>
        <taxon>Neoptera</taxon>
        <taxon>Paraneoptera</taxon>
        <taxon>Hemiptera</taxon>
        <taxon>Sternorrhyncha</taxon>
        <taxon>Psylloidea</taxon>
        <taxon>Psyllidae</taxon>
        <taxon>Diaphorininae</taxon>
        <taxon>Diaphorina</taxon>
    </lineage>
</organism>
<dbReference type="KEGG" id="dci:103522929"/>
<dbReference type="SUPFAM" id="SSF56219">
    <property type="entry name" value="DNase I-like"/>
    <property type="match status" value="1"/>
</dbReference>
<dbReference type="PANTHER" id="PTHR23227:SF83">
    <property type="entry name" value="ENDONUCLEASE_EXONUCLEASE_PHOSPHATASE DOMAIN-CONTAINING PROTEIN"/>
    <property type="match status" value="1"/>
</dbReference>
<dbReference type="Pfam" id="PF03372">
    <property type="entry name" value="Exo_endo_phos"/>
    <property type="match status" value="1"/>
</dbReference>
<dbReference type="InterPro" id="IPR005135">
    <property type="entry name" value="Endo/exonuclease/phosphatase"/>
</dbReference>
<dbReference type="PaxDb" id="121845-A0A1S3DQI7"/>
<dbReference type="InterPro" id="IPR027124">
    <property type="entry name" value="Swc5/CFDP1/2"/>
</dbReference>
<evidence type="ECO:0000313" key="4">
    <source>
        <dbReference type="RefSeq" id="XP_008486233.1"/>
    </source>
</evidence>
<name>A0A1S3DQI7_DIACI</name>
<dbReference type="STRING" id="121845.A0A1S3DQI7"/>
<dbReference type="GeneID" id="103522929"/>
<sequence>MTEQQTCQASDELFGECSYARAYPVCDARRPRPTNVKNGRGLPDQERFRLKKLVQTRIGTLNVGSMTGKGRELVDMMERRRVQILCVQETRWKGNKAKELGEGYKLFYSGANEAGRNGVGIILNNELKTTVVSVNRRNDRIMTMKLDSEDIINIMSVYAPQAGCEDEEKDTFWNELKQEIDSIPREERVIIGGDLNGHVGRKGNETRGRVHGGWSVGVVNEEGRRIVDFALASDMALCNTFFEKQDKHLITYRSEGVTSQIDFILYRRPIIKEVTNCKVINKENVATQHKLLVMDCSIDVTGRKKKRKVCTPNIKWWLLKTPENCEIFKRKVMEKAKRLEGVTMVGRKQARDCNKKREEIKRVERIFEKLLNEENERDNFEDGTEIRNEQKQISREEVVQAMKKMKSGKATGTRRDTRGGVGSGLRRGSVWIAVDLFNQAYITAKKEANRDGTREPTKQRNFVKPQGTKIRLK</sequence>
<feature type="domain" description="Endonuclease/exonuclease/phosphatase" evidence="2">
    <location>
        <begin position="59"/>
        <end position="233"/>
    </location>
</feature>
<dbReference type="GO" id="GO:0003824">
    <property type="term" value="F:catalytic activity"/>
    <property type="evidence" value="ECO:0007669"/>
    <property type="project" value="InterPro"/>
</dbReference>
<evidence type="ECO:0000256" key="1">
    <source>
        <dbReference type="SAM" id="MobiDB-lite"/>
    </source>
</evidence>